<protein>
    <recommendedName>
        <fullName evidence="1">Helitron helicase-like domain-containing protein</fullName>
    </recommendedName>
</protein>
<dbReference type="PANTHER" id="PTHR45786:SF74">
    <property type="entry name" value="ATP-DEPENDENT DNA HELICASE"/>
    <property type="match status" value="1"/>
</dbReference>
<dbReference type="Proteomes" id="UP001497516">
    <property type="component" value="Chromosome 1"/>
</dbReference>
<dbReference type="AlphaFoldDB" id="A0AAV2CF33"/>
<name>A0AAV2CF33_9ROSI</name>
<evidence type="ECO:0000259" key="1">
    <source>
        <dbReference type="Pfam" id="PF14214"/>
    </source>
</evidence>
<reference evidence="2 3" key="1">
    <citation type="submission" date="2024-04" db="EMBL/GenBank/DDBJ databases">
        <authorList>
            <person name="Fracassetti M."/>
        </authorList>
    </citation>
    <scope>NUCLEOTIDE SEQUENCE [LARGE SCALE GENOMIC DNA]</scope>
</reference>
<gene>
    <name evidence="2" type="ORF">LTRI10_LOCUS2773</name>
</gene>
<organism evidence="2 3">
    <name type="scientific">Linum trigynum</name>
    <dbReference type="NCBI Taxonomy" id="586398"/>
    <lineage>
        <taxon>Eukaryota</taxon>
        <taxon>Viridiplantae</taxon>
        <taxon>Streptophyta</taxon>
        <taxon>Embryophyta</taxon>
        <taxon>Tracheophyta</taxon>
        <taxon>Spermatophyta</taxon>
        <taxon>Magnoliopsida</taxon>
        <taxon>eudicotyledons</taxon>
        <taxon>Gunneridae</taxon>
        <taxon>Pentapetalae</taxon>
        <taxon>rosids</taxon>
        <taxon>fabids</taxon>
        <taxon>Malpighiales</taxon>
        <taxon>Linaceae</taxon>
        <taxon>Linum</taxon>
    </lineage>
</organism>
<dbReference type="Pfam" id="PF14214">
    <property type="entry name" value="Helitron_like_N"/>
    <property type="match status" value="1"/>
</dbReference>
<sequence length="451" mass="51813">MWPQESTLHTRSHSNPVFPLCCKEGKVKLPPRREPPDFLKELLHSSTPRSRHFREAIRIYNAMFSFISLGGKVDRGINAGGGVYVYSISGQIYHNIGSLLPEEGQPPKFAQLYIHESRSELQNRLQLFPADDHSNPLRPEIVQGLQDMLDNNNVLVQTFRMARQRMNEAGVQEVKIKLFANHAHDGREYDLPTGNDVATLIVDETGQDTFQPDIIVQYKCSKLERINFHHPSLMALQYPLLFPYGEDGWHPGIPCIDDEENLWNDNTLSQCDYYAYRLQTRFDQSNALLLTGKLFQQYVVNAYALVEAERLEWIRNNQSKLRAHYVSGLLNAFLRGDSDLDLTGKHVILAASHTGSPRYKYENFQDAMAICRWLGYPDLFITFTCNANWPEIQFMVDLINSDGRKDINRSDIIARVFKLKLHQLMSEIKDKKFFGQQLDVTAATELFSIPC</sequence>
<feature type="domain" description="Helitron helicase-like" evidence="1">
    <location>
        <begin position="273"/>
        <end position="445"/>
    </location>
</feature>
<keyword evidence="3" id="KW-1185">Reference proteome</keyword>
<evidence type="ECO:0000313" key="3">
    <source>
        <dbReference type="Proteomes" id="UP001497516"/>
    </source>
</evidence>
<evidence type="ECO:0000313" key="2">
    <source>
        <dbReference type="EMBL" id="CAL1354993.1"/>
    </source>
</evidence>
<accession>A0AAV2CF33</accession>
<dbReference type="PANTHER" id="PTHR45786">
    <property type="entry name" value="DNA BINDING PROTEIN-LIKE"/>
    <property type="match status" value="1"/>
</dbReference>
<dbReference type="EMBL" id="OZ034813">
    <property type="protein sequence ID" value="CAL1354993.1"/>
    <property type="molecule type" value="Genomic_DNA"/>
</dbReference>
<dbReference type="InterPro" id="IPR025476">
    <property type="entry name" value="Helitron_helicase-like"/>
</dbReference>
<proteinExistence type="predicted"/>